<dbReference type="Proteomes" id="UP000605970">
    <property type="component" value="Unassembled WGS sequence"/>
</dbReference>
<evidence type="ECO:0000256" key="1">
    <source>
        <dbReference type="ARBA" id="ARBA00004613"/>
    </source>
</evidence>
<organism evidence="6 7">
    <name type="scientific">Meloidogyne graminicola</name>
    <dbReference type="NCBI Taxonomy" id="189291"/>
    <lineage>
        <taxon>Eukaryota</taxon>
        <taxon>Metazoa</taxon>
        <taxon>Ecdysozoa</taxon>
        <taxon>Nematoda</taxon>
        <taxon>Chromadorea</taxon>
        <taxon>Rhabditida</taxon>
        <taxon>Tylenchina</taxon>
        <taxon>Tylenchomorpha</taxon>
        <taxon>Tylenchoidea</taxon>
        <taxon>Meloidogynidae</taxon>
        <taxon>Meloidogyninae</taxon>
        <taxon>Meloidogyne</taxon>
    </lineage>
</organism>
<dbReference type="OrthoDB" id="5904525at2759"/>
<comment type="caution">
    <text evidence="6">The sequence shown here is derived from an EMBL/GenBank/DDBJ whole genome shotgun (WGS) entry which is preliminary data.</text>
</comment>
<dbReference type="EMBL" id="JABEBT010000095">
    <property type="protein sequence ID" value="KAF7632729.1"/>
    <property type="molecule type" value="Genomic_DNA"/>
</dbReference>
<evidence type="ECO:0000256" key="2">
    <source>
        <dbReference type="ARBA" id="ARBA00010112"/>
    </source>
</evidence>
<feature type="signal peptide" evidence="5">
    <location>
        <begin position="1"/>
        <end position="22"/>
    </location>
</feature>
<comment type="subcellular location">
    <subcellularLocation>
        <location evidence="1">Secreted</location>
    </subcellularLocation>
</comment>
<keyword evidence="7" id="KW-1185">Reference proteome</keyword>
<evidence type="ECO:0000313" key="7">
    <source>
        <dbReference type="Proteomes" id="UP000605970"/>
    </source>
</evidence>
<reference evidence="6" key="1">
    <citation type="journal article" date="2020" name="Ecol. Evol.">
        <title>Genome structure and content of the rice root-knot nematode (Meloidogyne graminicola).</title>
        <authorList>
            <person name="Phan N.T."/>
            <person name="Danchin E.G.J."/>
            <person name="Klopp C."/>
            <person name="Perfus-Barbeoch L."/>
            <person name="Kozlowski D.K."/>
            <person name="Koutsovoulos G.D."/>
            <person name="Lopez-Roques C."/>
            <person name="Bouchez O."/>
            <person name="Zahm M."/>
            <person name="Besnard G."/>
            <person name="Bellafiore S."/>
        </authorList>
    </citation>
    <scope>NUCLEOTIDE SEQUENCE</scope>
    <source>
        <strain evidence="6">VN-18</strain>
    </source>
</reference>
<evidence type="ECO:0000313" key="6">
    <source>
        <dbReference type="EMBL" id="KAF7632729.1"/>
    </source>
</evidence>
<comment type="similarity">
    <text evidence="2">Belongs to the nematode transthyretin-like family.</text>
</comment>
<keyword evidence="3" id="KW-0964">Secreted</keyword>
<dbReference type="GO" id="GO:0009986">
    <property type="term" value="C:cell surface"/>
    <property type="evidence" value="ECO:0007669"/>
    <property type="project" value="InterPro"/>
</dbReference>
<keyword evidence="4 5" id="KW-0732">Signal</keyword>
<name>A0A8S9ZHN2_9BILA</name>
<evidence type="ECO:0000256" key="5">
    <source>
        <dbReference type="SAM" id="SignalP"/>
    </source>
</evidence>
<feature type="chain" id="PRO_5035829257" evidence="5">
    <location>
        <begin position="23"/>
        <end position="159"/>
    </location>
</feature>
<dbReference type="InterPro" id="IPR001534">
    <property type="entry name" value="Transthyretin-like"/>
</dbReference>
<dbReference type="AlphaFoldDB" id="A0A8S9ZHN2"/>
<accession>A0A8S9ZHN2</accession>
<evidence type="ECO:0000256" key="4">
    <source>
        <dbReference type="ARBA" id="ARBA00022729"/>
    </source>
</evidence>
<dbReference type="Pfam" id="PF01060">
    <property type="entry name" value="TTR-52"/>
    <property type="match status" value="1"/>
</dbReference>
<dbReference type="InterPro" id="IPR038479">
    <property type="entry name" value="Transthyretin-like_sf"/>
</dbReference>
<dbReference type="Gene3D" id="2.60.40.3330">
    <property type="match status" value="1"/>
</dbReference>
<dbReference type="GO" id="GO:0005576">
    <property type="term" value="C:extracellular region"/>
    <property type="evidence" value="ECO:0007669"/>
    <property type="project" value="UniProtKB-SubCell"/>
</dbReference>
<gene>
    <name evidence="6" type="ORF">Mgra_00007870</name>
</gene>
<proteinExistence type="inferred from homology"/>
<sequence>MDFLTILLLIFSLSNLFSLTKSHEGASWDIEGDIECWEDIEGFGEFSFLLQDVVINFEEADLVRASDDHIATTKTDRFGHFHFKPKREYDLGTLDPYFIIEHICFTPSVEEPLRMGCHYKTEIHFEAFPEKKYIHIYLGKQAVEFTFSKNEIKYKHLHD</sequence>
<protein>
    <submittedName>
        <fullName evidence="6">Uncharacterized protein</fullName>
    </submittedName>
</protein>
<feature type="non-terminal residue" evidence="6">
    <location>
        <position position="159"/>
    </location>
</feature>
<evidence type="ECO:0000256" key="3">
    <source>
        <dbReference type="ARBA" id="ARBA00022525"/>
    </source>
</evidence>